<keyword evidence="3" id="KW-1185">Reference proteome</keyword>
<organism evidence="2 3">
    <name type="scientific">Limnoglobus roseus</name>
    <dbReference type="NCBI Taxonomy" id="2598579"/>
    <lineage>
        <taxon>Bacteria</taxon>
        <taxon>Pseudomonadati</taxon>
        <taxon>Planctomycetota</taxon>
        <taxon>Planctomycetia</taxon>
        <taxon>Gemmatales</taxon>
        <taxon>Gemmataceae</taxon>
        <taxon>Limnoglobus</taxon>
    </lineage>
</organism>
<protein>
    <submittedName>
        <fullName evidence="2">Uncharacterized protein</fullName>
    </submittedName>
</protein>
<evidence type="ECO:0000313" key="3">
    <source>
        <dbReference type="Proteomes" id="UP000324974"/>
    </source>
</evidence>
<dbReference type="KEGG" id="lrs:PX52LOC_05482"/>
<dbReference type="Proteomes" id="UP000324974">
    <property type="component" value="Chromosome"/>
</dbReference>
<feature type="compositionally biased region" description="Basic residues" evidence="1">
    <location>
        <begin position="131"/>
        <end position="149"/>
    </location>
</feature>
<dbReference type="OrthoDB" id="289503at2"/>
<evidence type="ECO:0000256" key="1">
    <source>
        <dbReference type="SAM" id="MobiDB-lite"/>
    </source>
</evidence>
<sequence length="336" mass="37183">MNTDLLRTWLTLPPGPWPPDDRTILGLTAGPLATLDVEQCALAQMEKLRPHQLVHPDLVTEGMNRLAQALITLTEEANRASRSAPTSAKLAGDAEIVLDADLLGGKPRQPVVLEAEVVSVPRILDAPKAEKPRRRPRVPKVPKKKRRKERSPTDSAVDVPTAKVVPPGTTYSPAERRKGYRKLAQMRRVIRTWEKLQPYFAAPSEELSTPGAVFGYVESVRACRRTLAADGDADWFADHGQQVLTVVGQPLSLAVFRSLVIKQRQEVAADWALTTAHLHGRYLGLREEIQNTKPRKIWGSSARQVGRWLRTNPEWVLGLLVVLAVGVGLIRSAPRP</sequence>
<feature type="region of interest" description="Disordered" evidence="1">
    <location>
        <begin position="127"/>
        <end position="174"/>
    </location>
</feature>
<evidence type="ECO:0000313" key="2">
    <source>
        <dbReference type="EMBL" id="QEL18457.1"/>
    </source>
</evidence>
<dbReference type="EMBL" id="CP042425">
    <property type="protein sequence ID" value="QEL18457.1"/>
    <property type="molecule type" value="Genomic_DNA"/>
</dbReference>
<name>A0A5C1AJV3_9BACT</name>
<accession>A0A5C1AJV3</accession>
<gene>
    <name evidence="2" type="ORF">PX52LOC_05482</name>
</gene>
<proteinExistence type="predicted"/>
<dbReference type="AlphaFoldDB" id="A0A5C1AJV3"/>
<dbReference type="RefSeq" id="WP_149112968.1">
    <property type="nucleotide sequence ID" value="NZ_CP042425.1"/>
</dbReference>
<reference evidence="3" key="1">
    <citation type="submission" date="2019-08" db="EMBL/GenBank/DDBJ databases">
        <title>Limnoglobus roseus gen. nov., sp. nov., a novel freshwater planctomycete with a giant genome from the family Gemmataceae.</title>
        <authorList>
            <person name="Kulichevskaya I.S."/>
            <person name="Naumoff D.G."/>
            <person name="Miroshnikov K."/>
            <person name="Ivanova A."/>
            <person name="Philippov D.A."/>
            <person name="Hakobyan A."/>
            <person name="Rijpstra I.C."/>
            <person name="Sinninghe Damste J.S."/>
            <person name="Liesack W."/>
            <person name="Dedysh S.N."/>
        </authorList>
    </citation>
    <scope>NUCLEOTIDE SEQUENCE [LARGE SCALE GENOMIC DNA]</scope>
    <source>
        <strain evidence="3">PX52</strain>
    </source>
</reference>